<dbReference type="EMBL" id="CP120943">
    <property type="protein sequence ID" value="WFG00120.1"/>
    <property type="molecule type" value="Genomic_DNA"/>
</dbReference>
<name>A0AAJ5ZAN1_AERCA</name>
<dbReference type="RefSeq" id="WP_128341462.1">
    <property type="nucleotide sequence ID" value="NZ_CAWOMG010000111.1"/>
</dbReference>
<reference evidence="1" key="1">
    <citation type="submission" date="2023-03" db="EMBL/GenBank/DDBJ databases">
        <title>Aeromonas caviae strain AC1520.</title>
        <authorList>
            <person name="Xie T."/>
            <person name="Zhang Q."/>
            <person name="Deng J."/>
            <person name="Li X."/>
        </authorList>
    </citation>
    <scope>NUCLEOTIDE SEQUENCE</scope>
    <source>
        <strain evidence="1">AC1520</strain>
        <plasmid evidence="1">pAC1520</plasmid>
    </source>
</reference>
<organism evidence="1 2">
    <name type="scientific">Aeromonas caviae</name>
    <name type="common">Aeromonas punctata</name>
    <dbReference type="NCBI Taxonomy" id="648"/>
    <lineage>
        <taxon>Bacteria</taxon>
        <taxon>Pseudomonadati</taxon>
        <taxon>Pseudomonadota</taxon>
        <taxon>Gammaproteobacteria</taxon>
        <taxon>Aeromonadales</taxon>
        <taxon>Aeromonadaceae</taxon>
        <taxon>Aeromonas</taxon>
    </lineage>
</organism>
<keyword evidence="1" id="KW-0614">Plasmid</keyword>
<gene>
    <name evidence="1" type="ORF">P5S46_21730</name>
</gene>
<accession>A0AAJ5ZAN1</accession>
<sequence>MKHRRVTSDEFKVKMAAGFLAVANQMQREREGDMQEQEIIKRLRDGWELSSRGMGWYLSSPDVPYTKRESYPIPDEVVSQMEQAGLIKTSMPYNSIHATLVEAKD</sequence>
<dbReference type="Proteomes" id="UP001218423">
    <property type="component" value="Plasmid pAC1520"/>
</dbReference>
<evidence type="ECO:0000313" key="2">
    <source>
        <dbReference type="Proteomes" id="UP001218423"/>
    </source>
</evidence>
<protein>
    <submittedName>
        <fullName evidence="1">Uncharacterized protein</fullName>
    </submittedName>
</protein>
<proteinExistence type="predicted"/>
<dbReference type="AlphaFoldDB" id="A0AAJ5ZAN1"/>
<evidence type="ECO:0000313" key="1">
    <source>
        <dbReference type="EMBL" id="WFG00120.1"/>
    </source>
</evidence>
<geneLocation type="plasmid" evidence="1 2">
    <name>pAC1520</name>
</geneLocation>